<keyword evidence="2" id="KW-1185">Reference proteome</keyword>
<reference evidence="1" key="1">
    <citation type="submission" date="2021-02" db="EMBL/GenBank/DDBJ databases">
        <authorList>
            <person name="Dougan E. K."/>
            <person name="Rhodes N."/>
            <person name="Thang M."/>
            <person name="Chan C."/>
        </authorList>
    </citation>
    <scope>NUCLEOTIDE SEQUENCE</scope>
</reference>
<comment type="caution">
    <text evidence="1">The sequence shown here is derived from an EMBL/GenBank/DDBJ whole genome shotgun (WGS) entry which is preliminary data.</text>
</comment>
<gene>
    <name evidence="1" type="ORF">PGLA1383_LOCUS24133</name>
</gene>
<evidence type="ECO:0000313" key="1">
    <source>
        <dbReference type="EMBL" id="CAE8606146.1"/>
    </source>
</evidence>
<proteinExistence type="predicted"/>
<sequence length="151" mass="17574">MVLRKVRISSLNMVAQQLMKSMTCQNERRFDQRATCRHYHTSVQTLGLEAQAMRLHSHAAELITRHFKQQLYVWPLSEKLYVGNPVKSPGISWRQLRCRYNRPRQAMDVLQKAGGEHTRHHKQADNEGHTQNCTGCLYGSHAELHEDTRVI</sequence>
<accession>A0A813EWT6</accession>
<dbReference type="Proteomes" id="UP000654075">
    <property type="component" value="Unassembled WGS sequence"/>
</dbReference>
<protein>
    <submittedName>
        <fullName evidence="1">Uncharacterized protein</fullName>
    </submittedName>
</protein>
<name>A0A813EWT6_POLGL</name>
<dbReference type="AlphaFoldDB" id="A0A813EWT6"/>
<evidence type="ECO:0000313" key="2">
    <source>
        <dbReference type="Proteomes" id="UP000654075"/>
    </source>
</evidence>
<organism evidence="1 2">
    <name type="scientific">Polarella glacialis</name>
    <name type="common">Dinoflagellate</name>
    <dbReference type="NCBI Taxonomy" id="89957"/>
    <lineage>
        <taxon>Eukaryota</taxon>
        <taxon>Sar</taxon>
        <taxon>Alveolata</taxon>
        <taxon>Dinophyceae</taxon>
        <taxon>Suessiales</taxon>
        <taxon>Suessiaceae</taxon>
        <taxon>Polarella</taxon>
    </lineage>
</organism>
<dbReference type="EMBL" id="CAJNNV010018716">
    <property type="protein sequence ID" value="CAE8606146.1"/>
    <property type="molecule type" value="Genomic_DNA"/>
</dbReference>